<dbReference type="AlphaFoldDB" id="A0AA36DFE4"/>
<accession>A0AA36DFE4</accession>
<dbReference type="Pfam" id="PF10573">
    <property type="entry name" value="UPF0561"/>
    <property type="match status" value="1"/>
</dbReference>
<feature type="non-terminal residue" evidence="3">
    <location>
        <position position="1"/>
    </location>
</feature>
<dbReference type="PANTHER" id="PTHR34256:SF1">
    <property type="entry name" value="UPF0561 PROTEIN C2ORF68"/>
    <property type="match status" value="1"/>
</dbReference>
<feature type="region of interest" description="Disordered" evidence="2">
    <location>
        <begin position="38"/>
        <end position="141"/>
    </location>
</feature>
<dbReference type="Proteomes" id="UP001177023">
    <property type="component" value="Unassembled WGS sequence"/>
</dbReference>
<feature type="compositionally biased region" description="Polar residues" evidence="2">
    <location>
        <begin position="129"/>
        <end position="140"/>
    </location>
</feature>
<organism evidence="3 4">
    <name type="scientific">Mesorhabditis spiculigera</name>
    <dbReference type="NCBI Taxonomy" id="96644"/>
    <lineage>
        <taxon>Eukaryota</taxon>
        <taxon>Metazoa</taxon>
        <taxon>Ecdysozoa</taxon>
        <taxon>Nematoda</taxon>
        <taxon>Chromadorea</taxon>
        <taxon>Rhabditida</taxon>
        <taxon>Rhabditina</taxon>
        <taxon>Rhabditomorpha</taxon>
        <taxon>Rhabditoidea</taxon>
        <taxon>Rhabditidae</taxon>
        <taxon>Mesorhabditinae</taxon>
        <taxon>Mesorhabditis</taxon>
    </lineage>
</organism>
<name>A0AA36DFE4_9BILA</name>
<reference evidence="3" key="1">
    <citation type="submission" date="2023-06" db="EMBL/GenBank/DDBJ databases">
        <authorList>
            <person name="Delattre M."/>
        </authorList>
    </citation>
    <scope>NUCLEOTIDE SEQUENCE</scope>
    <source>
        <strain evidence="3">AF72</strain>
    </source>
</reference>
<keyword evidence="4" id="KW-1185">Reference proteome</keyword>
<protein>
    <submittedName>
        <fullName evidence="3">Uncharacterized protein</fullName>
    </submittedName>
</protein>
<comment type="caution">
    <text evidence="3">The sequence shown here is derived from an EMBL/GenBank/DDBJ whole genome shotgun (WGS) entry which is preliminary data.</text>
</comment>
<proteinExistence type="inferred from homology"/>
<sequence length="222" mass="24897">MESENGPRLNMKHGFIKSIVKNQIDRDEYHKHMEEKRQLMRDLIDPKKEAARKSKSATETALYVPPHLRVKTDTKTEPATTPNEKTELAAKPQNGSPSVVESAEAEKFREKTRARYKERLSDMPELPASPSTSGSTQKSDASVDAVAEVLFHLSLKSGNTFKIEVPVTTADNPARLAKELTRRHGWTDKQCRQLRTTIERELESRKPQEPAAKSAPVGDVAV</sequence>
<comment type="similarity">
    <text evidence="1">Belongs to the UPF0561 family.</text>
</comment>
<dbReference type="InterPro" id="IPR018888">
    <property type="entry name" value="UPF0561"/>
</dbReference>
<evidence type="ECO:0000313" key="3">
    <source>
        <dbReference type="EMBL" id="CAJ0585208.1"/>
    </source>
</evidence>
<feature type="compositionally biased region" description="Basic and acidic residues" evidence="2">
    <location>
        <begin position="38"/>
        <end position="52"/>
    </location>
</feature>
<feature type="compositionally biased region" description="Basic and acidic residues" evidence="2">
    <location>
        <begin position="104"/>
        <end position="122"/>
    </location>
</feature>
<dbReference type="PANTHER" id="PTHR34256">
    <property type="entry name" value="UPF0561 PROTEIN C2ORF68"/>
    <property type="match status" value="1"/>
</dbReference>
<evidence type="ECO:0000313" key="4">
    <source>
        <dbReference type="Proteomes" id="UP001177023"/>
    </source>
</evidence>
<dbReference type="EMBL" id="CATQJA010002703">
    <property type="protein sequence ID" value="CAJ0585208.1"/>
    <property type="molecule type" value="Genomic_DNA"/>
</dbReference>
<evidence type="ECO:0000256" key="2">
    <source>
        <dbReference type="SAM" id="MobiDB-lite"/>
    </source>
</evidence>
<gene>
    <name evidence="3" type="ORF">MSPICULIGERA_LOCUS23239</name>
</gene>
<evidence type="ECO:0000256" key="1">
    <source>
        <dbReference type="ARBA" id="ARBA00006905"/>
    </source>
</evidence>
<feature type="compositionally biased region" description="Basic and acidic residues" evidence="2">
    <location>
        <begin position="199"/>
        <end position="208"/>
    </location>
</feature>
<feature type="region of interest" description="Disordered" evidence="2">
    <location>
        <begin position="199"/>
        <end position="222"/>
    </location>
</feature>